<dbReference type="EMBL" id="AHBZ03000021">
    <property type="protein sequence ID" value="KAF7770127.1"/>
    <property type="molecule type" value="Genomic_DNA"/>
</dbReference>
<evidence type="ECO:0000313" key="3">
    <source>
        <dbReference type="Proteomes" id="UP000016487"/>
    </source>
</evidence>
<comment type="caution">
    <text evidence="2">The sequence shown here is derived from an EMBL/GenBank/DDBJ whole genome shotgun (WGS) entry which is preliminary data.</text>
</comment>
<dbReference type="InterPro" id="IPR001126">
    <property type="entry name" value="UmuC"/>
</dbReference>
<dbReference type="Gene3D" id="3.40.1170.60">
    <property type="match status" value="1"/>
</dbReference>
<dbReference type="SUPFAM" id="SSF56672">
    <property type="entry name" value="DNA/RNA polymerases"/>
    <property type="match status" value="1"/>
</dbReference>
<feature type="domain" description="UmuC" evidence="1">
    <location>
        <begin position="11"/>
        <end position="73"/>
    </location>
</feature>
<dbReference type="Proteomes" id="UP000016487">
    <property type="component" value="Unassembled WGS sequence"/>
</dbReference>
<reference evidence="2" key="1">
    <citation type="journal article" date="2012" name="J. Bacteriol.">
        <title>Genome sequences of type strains of seven species of the marine bacterium Pseudoalteromonas.</title>
        <authorList>
            <person name="Xie B.B."/>
            <person name="Shu Y.L."/>
            <person name="Qin Q.L."/>
            <person name="Rong J.C."/>
            <person name="Zhang X.Y."/>
            <person name="Chen X.L."/>
            <person name="Shi M."/>
            <person name="He H.L."/>
            <person name="Zhou B.C."/>
            <person name="Zhang Y.Z."/>
        </authorList>
    </citation>
    <scope>NUCLEOTIDE SEQUENCE</scope>
    <source>
        <strain evidence="2">DSM 8771</strain>
    </source>
</reference>
<evidence type="ECO:0000313" key="2">
    <source>
        <dbReference type="EMBL" id="KAF7770127.1"/>
    </source>
</evidence>
<gene>
    <name evidence="2" type="primary">umuC</name>
    <name evidence="2" type="ORF">PCIT_a3091</name>
</gene>
<sequence length="93" mass="10399">MPLHFMPRLKRYLIQQFVKKPVVVLSNNDGCIVAASPEARALGIPKFEPYFKLRQILEQNDVIIRSSNYELYAVLFGAALSCPLGSVLALPPL</sequence>
<protein>
    <submittedName>
        <fullName evidence="2">DNA polymerase V</fullName>
    </submittedName>
</protein>
<organism evidence="2 3">
    <name type="scientific">Pseudoalteromonas citrea</name>
    <dbReference type="NCBI Taxonomy" id="43655"/>
    <lineage>
        <taxon>Bacteria</taxon>
        <taxon>Pseudomonadati</taxon>
        <taxon>Pseudomonadota</taxon>
        <taxon>Gammaproteobacteria</taxon>
        <taxon>Alteromonadales</taxon>
        <taxon>Pseudoalteromonadaceae</taxon>
        <taxon>Pseudoalteromonas</taxon>
    </lineage>
</organism>
<dbReference type="InterPro" id="IPR043502">
    <property type="entry name" value="DNA/RNA_pol_sf"/>
</dbReference>
<reference evidence="2" key="2">
    <citation type="submission" date="2015-03" db="EMBL/GenBank/DDBJ databases">
        <title>Genome sequence of Pseudoalteromonas citrea.</title>
        <authorList>
            <person name="Xie B.-B."/>
            <person name="Rong J.-C."/>
            <person name="Qin Q.-L."/>
            <person name="Zhang Y.-Z."/>
        </authorList>
    </citation>
    <scope>NUCLEOTIDE SEQUENCE</scope>
    <source>
        <strain evidence="2">DSM 8771</strain>
    </source>
</reference>
<accession>A0AAD4AI24</accession>
<dbReference type="AlphaFoldDB" id="A0AAD4AI24"/>
<proteinExistence type="predicted"/>
<dbReference type="Pfam" id="PF00817">
    <property type="entry name" value="IMS"/>
    <property type="match status" value="1"/>
</dbReference>
<evidence type="ECO:0000259" key="1">
    <source>
        <dbReference type="PROSITE" id="PS50173"/>
    </source>
</evidence>
<name>A0AAD4AI24_9GAMM</name>
<dbReference type="GO" id="GO:0006281">
    <property type="term" value="P:DNA repair"/>
    <property type="evidence" value="ECO:0007669"/>
    <property type="project" value="InterPro"/>
</dbReference>
<dbReference type="PROSITE" id="PS50173">
    <property type="entry name" value="UMUC"/>
    <property type="match status" value="1"/>
</dbReference>